<gene>
    <name evidence="16" type="primary">mutY</name>
    <name evidence="16" type="ORF">K0504_16515</name>
</gene>
<keyword evidence="12" id="KW-0234">DNA repair</keyword>
<dbReference type="InterPro" id="IPR011257">
    <property type="entry name" value="DNA_glycosylase"/>
</dbReference>
<sequence>MSATDILGFQHRLLSWAETQGRHDLPWQLNPTPYSVLVSEIMLQQTQVATVIPYFERWMTSFPTIDALAAAEEDHIMAHWQGLGYYSRARNLHKAARYVVEQCDGEFPSDLKGLECIPGVGRYTAGAVMSFAFDRYGPIVDGNVKRLFCRLFAIEGQLASSTVSKRLWSLAEQLTPATDQPLSNRRFAQSLLDMGATLCKPKSPDCTICPLANQCQALASNRVSELPTPKPKKTLPVKTAIFDWHLVDQEIFLVKRPADGIWGGLWCLPEYQQPLDQVAETKAIGRFRHTFSHYKLAAEVINMAQHRSEHQSGKWFALDTLATIGLPKPIKSFIEKHTAKAAD</sequence>
<comment type="function">
    <text evidence="2">Adenine glycosylase active on G-A mispairs. MutY also corrects error-prone DNA synthesis past GO lesions which are due to the oxidatively damaged form of guanine: 7,8-dihydro-8-oxoguanine (8-oxo-dGTP).</text>
</comment>
<protein>
    <recommendedName>
        <fullName evidence="5 14">Adenine DNA glycosylase</fullName>
        <ecNumber evidence="4 14">3.2.2.31</ecNumber>
    </recommendedName>
</protein>
<evidence type="ECO:0000256" key="6">
    <source>
        <dbReference type="ARBA" id="ARBA00022485"/>
    </source>
</evidence>
<evidence type="ECO:0000259" key="15">
    <source>
        <dbReference type="SMART" id="SM00478"/>
    </source>
</evidence>
<keyword evidence="8 14" id="KW-0227">DNA damage</keyword>
<organism evidence="16 17">
    <name type="scientific">Neiella holothuriorum</name>
    <dbReference type="NCBI Taxonomy" id="2870530"/>
    <lineage>
        <taxon>Bacteria</taxon>
        <taxon>Pseudomonadati</taxon>
        <taxon>Pseudomonadota</taxon>
        <taxon>Gammaproteobacteria</taxon>
        <taxon>Alteromonadales</taxon>
        <taxon>Echinimonadaceae</taxon>
        <taxon>Neiella</taxon>
    </lineage>
</organism>
<dbReference type="InterPro" id="IPR005760">
    <property type="entry name" value="A/G_AdeGlyc_MutY"/>
</dbReference>
<evidence type="ECO:0000256" key="1">
    <source>
        <dbReference type="ARBA" id="ARBA00000843"/>
    </source>
</evidence>
<evidence type="ECO:0000256" key="12">
    <source>
        <dbReference type="ARBA" id="ARBA00023204"/>
    </source>
</evidence>
<dbReference type="RefSeq" id="WP_220105265.1">
    <property type="nucleotide sequence ID" value="NZ_JAHZSS010000026.1"/>
</dbReference>
<keyword evidence="10 14" id="KW-0408">Iron</keyword>
<dbReference type="NCBIfam" id="TIGR01084">
    <property type="entry name" value="mutY"/>
    <property type="match status" value="1"/>
</dbReference>
<keyword evidence="11" id="KW-0411">Iron-sulfur</keyword>
<dbReference type="InterPro" id="IPR044298">
    <property type="entry name" value="MIG/MutY"/>
</dbReference>
<dbReference type="PANTHER" id="PTHR42944">
    <property type="entry name" value="ADENINE DNA GLYCOSYLASE"/>
    <property type="match status" value="1"/>
</dbReference>
<evidence type="ECO:0000256" key="8">
    <source>
        <dbReference type="ARBA" id="ARBA00022763"/>
    </source>
</evidence>
<keyword evidence="17" id="KW-1185">Reference proteome</keyword>
<dbReference type="PANTHER" id="PTHR42944:SF1">
    <property type="entry name" value="ADENINE DNA GLYCOSYLASE"/>
    <property type="match status" value="1"/>
</dbReference>
<evidence type="ECO:0000256" key="11">
    <source>
        <dbReference type="ARBA" id="ARBA00023014"/>
    </source>
</evidence>
<keyword evidence="13 14" id="KW-0326">Glycosidase</keyword>
<comment type="catalytic activity">
    <reaction evidence="1 14">
        <text>Hydrolyzes free adenine bases from 7,8-dihydro-8-oxoguanine:adenine mismatched double-stranded DNA, leaving an apurinic site.</text>
        <dbReference type="EC" id="3.2.2.31"/>
    </reaction>
</comment>
<name>A0ABS7EJV3_9GAMM</name>
<reference evidence="16" key="1">
    <citation type="submission" date="2021-07" db="EMBL/GenBank/DDBJ databases">
        <title>Neiella marina sp. nov., isolated from the intestinal content of sea cucumber Apostichopus japonicus.</title>
        <authorList>
            <person name="Bai X."/>
        </authorList>
    </citation>
    <scope>NUCLEOTIDE SEQUENCE</scope>
    <source>
        <strain evidence="16">126</strain>
    </source>
</reference>
<dbReference type="Gene3D" id="1.10.340.30">
    <property type="entry name" value="Hypothetical protein, domain 2"/>
    <property type="match status" value="1"/>
</dbReference>
<evidence type="ECO:0000256" key="13">
    <source>
        <dbReference type="ARBA" id="ARBA00023295"/>
    </source>
</evidence>
<dbReference type="InterPro" id="IPR004036">
    <property type="entry name" value="Endonuclease-III-like_CS2"/>
</dbReference>
<evidence type="ECO:0000256" key="9">
    <source>
        <dbReference type="ARBA" id="ARBA00022801"/>
    </source>
</evidence>
<dbReference type="Gene3D" id="1.10.1670.10">
    <property type="entry name" value="Helix-hairpin-Helix base-excision DNA repair enzymes (C-terminal)"/>
    <property type="match status" value="1"/>
</dbReference>
<proteinExistence type="inferred from homology"/>
<dbReference type="Pfam" id="PF14815">
    <property type="entry name" value="NUDIX_4"/>
    <property type="match status" value="1"/>
</dbReference>
<dbReference type="EC" id="3.2.2.31" evidence="4 14"/>
<dbReference type="InterPro" id="IPR003265">
    <property type="entry name" value="HhH-GPD_domain"/>
</dbReference>
<dbReference type="SUPFAM" id="SSF48150">
    <property type="entry name" value="DNA-glycosylase"/>
    <property type="match status" value="1"/>
</dbReference>
<keyword evidence="7" id="KW-0479">Metal-binding</keyword>
<feature type="domain" description="HhH-GPD" evidence="15">
    <location>
        <begin position="42"/>
        <end position="197"/>
    </location>
</feature>
<evidence type="ECO:0000256" key="7">
    <source>
        <dbReference type="ARBA" id="ARBA00022723"/>
    </source>
</evidence>
<comment type="caution">
    <text evidence="16">The sequence shown here is derived from an EMBL/GenBank/DDBJ whole genome shotgun (WGS) entry which is preliminary data.</text>
</comment>
<dbReference type="PROSITE" id="PS01155">
    <property type="entry name" value="ENDONUCLEASE_III_2"/>
    <property type="match status" value="1"/>
</dbReference>
<dbReference type="CDD" id="cd00056">
    <property type="entry name" value="ENDO3c"/>
    <property type="match status" value="1"/>
</dbReference>
<dbReference type="SUPFAM" id="SSF55811">
    <property type="entry name" value="Nudix"/>
    <property type="match status" value="1"/>
</dbReference>
<dbReference type="SMART" id="SM00478">
    <property type="entry name" value="ENDO3c"/>
    <property type="match status" value="1"/>
</dbReference>
<keyword evidence="9" id="KW-0378">Hydrolase</keyword>
<dbReference type="InterPro" id="IPR029119">
    <property type="entry name" value="MutY_C"/>
</dbReference>
<dbReference type="CDD" id="cd03431">
    <property type="entry name" value="NUDIX_DNA_Glycosylase_C-MutY"/>
    <property type="match status" value="1"/>
</dbReference>
<dbReference type="Proteomes" id="UP001166251">
    <property type="component" value="Unassembled WGS sequence"/>
</dbReference>
<dbReference type="InterPro" id="IPR023170">
    <property type="entry name" value="HhH_base_excis_C"/>
</dbReference>
<keyword evidence="6" id="KW-0004">4Fe-4S</keyword>
<dbReference type="EMBL" id="JAHZSS010000026">
    <property type="protein sequence ID" value="MBW8192643.1"/>
    <property type="molecule type" value="Genomic_DNA"/>
</dbReference>
<evidence type="ECO:0000256" key="5">
    <source>
        <dbReference type="ARBA" id="ARBA00022023"/>
    </source>
</evidence>
<accession>A0ABS7EJV3</accession>
<evidence type="ECO:0000256" key="10">
    <source>
        <dbReference type="ARBA" id="ARBA00023004"/>
    </source>
</evidence>
<evidence type="ECO:0000313" key="16">
    <source>
        <dbReference type="EMBL" id="MBW8192643.1"/>
    </source>
</evidence>
<dbReference type="InterPro" id="IPR015797">
    <property type="entry name" value="NUDIX_hydrolase-like_dom_sf"/>
</dbReference>
<evidence type="ECO:0000256" key="14">
    <source>
        <dbReference type="RuleBase" id="RU365096"/>
    </source>
</evidence>
<evidence type="ECO:0000256" key="2">
    <source>
        <dbReference type="ARBA" id="ARBA00002933"/>
    </source>
</evidence>
<dbReference type="Pfam" id="PF00730">
    <property type="entry name" value="HhH-GPD"/>
    <property type="match status" value="1"/>
</dbReference>
<comment type="similarity">
    <text evidence="3 14">Belongs to the Nth/MutY family.</text>
</comment>
<evidence type="ECO:0000313" key="17">
    <source>
        <dbReference type="Proteomes" id="UP001166251"/>
    </source>
</evidence>
<dbReference type="Gene3D" id="3.90.79.10">
    <property type="entry name" value="Nucleoside Triphosphate Pyrophosphohydrolase"/>
    <property type="match status" value="1"/>
</dbReference>
<evidence type="ECO:0000256" key="4">
    <source>
        <dbReference type="ARBA" id="ARBA00012045"/>
    </source>
</evidence>
<comment type="cofactor">
    <cofactor evidence="14">
        <name>[4Fe-4S] cluster</name>
        <dbReference type="ChEBI" id="CHEBI:49883"/>
    </cofactor>
    <text evidence="14">Binds 1 [4Fe-4S] cluster.</text>
</comment>
<evidence type="ECO:0000256" key="3">
    <source>
        <dbReference type="ARBA" id="ARBA00008343"/>
    </source>
</evidence>